<name>A0ABN9G2W0_9NEOB</name>
<dbReference type="Proteomes" id="UP001162483">
    <property type="component" value="Unassembled WGS sequence"/>
</dbReference>
<dbReference type="EMBL" id="CATNWA010017848">
    <property type="protein sequence ID" value="CAI9603564.1"/>
    <property type="molecule type" value="Genomic_DNA"/>
</dbReference>
<organism evidence="2 3">
    <name type="scientific">Staurois parvus</name>
    <dbReference type="NCBI Taxonomy" id="386267"/>
    <lineage>
        <taxon>Eukaryota</taxon>
        <taxon>Metazoa</taxon>
        <taxon>Chordata</taxon>
        <taxon>Craniata</taxon>
        <taxon>Vertebrata</taxon>
        <taxon>Euteleostomi</taxon>
        <taxon>Amphibia</taxon>
        <taxon>Batrachia</taxon>
        <taxon>Anura</taxon>
        <taxon>Neobatrachia</taxon>
        <taxon>Ranoidea</taxon>
        <taxon>Ranidae</taxon>
        <taxon>Staurois</taxon>
    </lineage>
</organism>
<evidence type="ECO:0000313" key="3">
    <source>
        <dbReference type="Proteomes" id="UP001162483"/>
    </source>
</evidence>
<reference evidence="2" key="1">
    <citation type="submission" date="2023-05" db="EMBL/GenBank/DDBJ databases">
        <authorList>
            <person name="Stuckert A."/>
        </authorList>
    </citation>
    <scope>NUCLEOTIDE SEQUENCE</scope>
</reference>
<feature type="transmembrane region" description="Helical" evidence="1">
    <location>
        <begin position="5"/>
        <end position="26"/>
    </location>
</feature>
<keyword evidence="1" id="KW-0472">Membrane</keyword>
<keyword evidence="1" id="KW-1133">Transmembrane helix</keyword>
<gene>
    <name evidence="2" type="ORF">SPARVUS_LOCUS13320872</name>
</gene>
<keyword evidence="3" id="KW-1185">Reference proteome</keyword>
<proteinExistence type="predicted"/>
<sequence>MQSAYVTFCTGVQIPMLPLGGVLLFMKLVLEGMMTVSNYYWSMVQTPTNAVMMGGLLYTYVR</sequence>
<accession>A0ABN9G2W0</accession>
<comment type="caution">
    <text evidence="2">The sequence shown here is derived from an EMBL/GenBank/DDBJ whole genome shotgun (WGS) entry which is preliminary data.</text>
</comment>
<protein>
    <submittedName>
        <fullName evidence="2">Uncharacterized protein</fullName>
    </submittedName>
</protein>
<keyword evidence="1" id="KW-0812">Transmembrane</keyword>
<evidence type="ECO:0000256" key="1">
    <source>
        <dbReference type="SAM" id="Phobius"/>
    </source>
</evidence>
<feature type="transmembrane region" description="Helical" evidence="1">
    <location>
        <begin position="38"/>
        <end position="61"/>
    </location>
</feature>
<evidence type="ECO:0000313" key="2">
    <source>
        <dbReference type="EMBL" id="CAI9603564.1"/>
    </source>
</evidence>